<dbReference type="OMA" id="YDMSANV"/>
<feature type="compositionally biased region" description="Basic and acidic residues" evidence="1">
    <location>
        <begin position="342"/>
        <end position="355"/>
    </location>
</feature>
<sequence>MGVYTIVRSWVEGRSIENEIITSLPLWIHLPEFPMHLWCPEVFSAIGSVLGTPVKADAHTTKGPNPNGPRLLVTMKADGQFPLEVPIYMNGEDGNDTEDIIKIAYVKMPIVCNKCKGFGHTEEACRGLESGYEKNKNFIPNKNSQVIAGEDDQKVVEILSGEDDQVEKKGELEPMNVGGSGKDNELETQGEKEEGEITNEKVIKDKLITSQGKVVVKMRRLNKRSKKKKKVSKARKGIDLWKMESQRIGRYVRDLASTRRGEQQSEKVLAGGDLTPGGGKNNVTYTNNEVTYDIGDIASTMEKIPQGGNPLTHANDSIEEEEEIRAVGKEASTTCDQLDLQREEREGQGQGEELHNSQMNKSGSTKAREVADITMEVQGVSPKDACTDKPTYFFQTLAANLMEKGAPKDIRRINIYEQPGSSLGEKIKKLDLKDRIIKEKVKARNENARKGYLPTQKAILPFCKGYDGTKFQGAIEGFEGEYIKKHSSKLHIP</sequence>
<reference evidence="3" key="1">
    <citation type="journal article" date="2016" name="Nature">
        <title>The genome of the seagrass Zostera marina reveals angiosperm adaptation to the sea.</title>
        <authorList>
            <person name="Olsen J.L."/>
            <person name="Rouze P."/>
            <person name="Verhelst B."/>
            <person name="Lin Y.-C."/>
            <person name="Bayer T."/>
            <person name="Collen J."/>
            <person name="Dattolo E."/>
            <person name="De Paoli E."/>
            <person name="Dittami S."/>
            <person name="Maumus F."/>
            <person name="Michel G."/>
            <person name="Kersting A."/>
            <person name="Lauritano C."/>
            <person name="Lohaus R."/>
            <person name="Toepel M."/>
            <person name="Tonon T."/>
            <person name="Vanneste K."/>
            <person name="Amirebrahimi M."/>
            <person name="Brakel J."/>
            <person name="Bostroem C."/>
            <person name="Chovatia M."/>
            <person name="Grimwood J."/>
            <person name="Jenkins J.W."/>
            <person name="Jueterbock A."/>
            <person name="Mraz A."/>
            <person name="Stam W.T."/>
            <person name="Tice H."/>
            <person name="Bornberg-Bauer E."/>
            <person name="Green P.J."/>
            <person name="Pearson G.A."/>
            <person name="Procaccini G."/>
            <person name="Duarte C.M."/>
            <person name="Schmutz J."/>
            <person name="Reusch T.B.H."/>
            <person name="Van de Peer Y."/>
        </authorList>
    </citation>
    <scope>NUCLEOTIDE SEQUENCE [LARGE SCALE GENOMIC DNA]</scope>
    <source>
        <strain evidence="3">cv. Finnish</strain>
    </source>
</reference>
<dbReference type="PANTHER" id="PTHR31286:SF180">
    <property type="entry name" value="OS10G0362600 PROTEIN"/>
    <property type="match status" value="1"/>
</dbReference>
<dbReference type="OrthoDB" id="686405at2759"/>
<gene>
    <name evidence="2" type="ORF">ZOSMA_1720G00020</name>
</gene>
<keyword evidence="3" id="KW-1185">Reference proteome</keyword>
<dbReference type="InterPro" id="IPR040256">
    <property type="entry name" value="At4g02000-like"/>
</dbReference>
<protein>
    <submittedName>
        <fullName evidence="2">Uncharacterized protein</fullName>
    </submittedName>
</protein>
<dbReference type="EMBL" id="LFYR01000648">
    <property type="protein sequence ID" value="KMZ71923.1"/>
    <property type="molecule type" value="Genomic_DNA"/>
</dbReference>
<feature type="compositionally biased region" description="Basic and acidic residues" evidence="1">
    <location>
        <begin position="182"/>
        <end position="192"/>
    </location>
</feature>
<dbReference type="Proteomes" id="UP000036987">
    <property type="component" value="Unassembled WGS sequence"/>
</dbReference>
<comment type="caution">
    <text evidence="2">The sequence shown here is derived from an EMBL/GenBank/DDBJ whole genome shotgun (WGS) entry which is preliminary data.</text>
</comment>
<organism evidence="2 3">
    <name type="scientific">Zostera marina</name>
    <name type="common">Eelgrass</name>
    <dbReference type="NCBI Taxonomy" id="29655"/>
    <lineage>
        <taxon>Eukaryota</taxon>
        <taxon>Viridiplantae</taxon>
        <taxon>Streptophyta</taxon>
        <taxon>Embryophyta</taxon>
        <taxon>Tracheophyta</taxon>
        <taxon>Spermatophyta</taxon>
        <taxon>Magnoliopsida</taxon>
        <taxon>Liliopsida</taxon>
        <taxon>Zosteraceae</taxon>
        <taxon>Zostera</taxon>
    </lineage>
</organism>
<accession>A0A0K9PS80</accession>
<evidence type="ECO:0000313" key="3">
    <source>
        <dbReference type="Proteomes" id="UP000036987"/>
    </source>
</evidence>
<dbReference type="PANTHER" id="PTHR31286">
    <property type="entry name" value="GLYCINE-RICH CELL WALL STRUCTURAL PROTEIN 1.8-LIKE"/>
    <property type="match status" value="1"/>
</dbReference>
<name>A0A0K9PS80_ZOSMR</name>
<feature type="region of interest" description="Disordered" evidence="1">
    <location>
        <begin position="163"/>
        <end position="194"/>
    </location>
</feature>
<feature type="region of interest" description="Disordered" evidence="1">
    <location>
        <begin position="342"/>
        <end position="363"/>
    </location>
</feature>
<dbReference type="AlphaFoldDB" id="A0A0K9PS80"/>
<evidence type="ECO:0000256" key="1">
    <source>
        <dbReference type="SAM" id="MobiDB-lite"/>
    </source>
</evidence>
<proteinExistence type="predicted"/>
<evidence type="ECO:0000313" key="2">
    <source>
        <dbReference type="EMBL" id="KMZ71923.1"/>
    </source>
</evidence>
<feature type="region of interest" description="Disordered" evidence="1">
    <location>
        <begin position="258"/>
        <end position="282"/>
    </location>
</feature>
<dbReference type="STRING" id="29655.A0A0K9PS80"/>